<dbReference type="RefSeq" id="WP_075634043.1">
    <property type="nucleotide sequence ID" value="NZ_MKIO01000022.1"/>
</dbReference>
<gene>
    <name evidence="2" type="ORF">BJF92_15680</name>
</gene>
<proteinExistence type="predicted"/>
<dbReference type="Gene3D" id="3.40.50.720">
    <property type="entry name" value="NAD(P)-binding Rossmann-like Domain"/>
    <property type="match status" value="1"/>
</dbReference>
<dbReference type="Proteomes" id="UP000186143">
    <property type="component" value="Unassembled WGS sequence"/>
</dbReference>
<name>A0A1Q9ALW8_9HYPH</name>
<dbReference type="Gene3D" id="3.90.25.10">
    <property type="entry name" value="UDP-galactose 4-epimerase, domain 1"/>
    <property type="match status" value="1"/>
</dbReference>
<organism evidence="2 3">
    <name type="scientific">Xaviernesmea rhizosphaerae</name>
    <dbReference type="NCBI Taxonomy" id="1672749"/>
    <lineage>
        <taxon>Bacteria</taxon>
        <taxon>Pseudomonadati</taxon>
        <taxon>Pseudomonadota</taxon>
        <taxon>Alphaproteobacteria</taxon>
        <taxon>Hyphomicrobiales</taxon>
        <taxon>Rhizobiaceae</taxon>
        <taxon>Rhizobium/Agrobacterium group</taxon>
        <taxon>Xaviernesmea</taxon>
    </lineage>
</organism>
<dbReference type="EMBL" id="MKIO01000022">
    <property type="protein sequence ID" value="OLP56325.1"/>
    <property type="molecule type" value="Genomic_DNA"/>
</dbReference>
<dbReference type="InterPro" id="IPR036291">
    <property type="entry name" value="NAD(P)-bd_dom_sf"/>
</dbReference>
<dbReference type="PANTHER" id="PTHR47129:SF1">
    <property type="entry name" value="NMRA-LIKE DOMAIN-CONTAINING PROTEIN"/>
    <property type="match status" value="1"/>
</dbReference>
<comment type="caution">
    <text evidence="2">The sequence shown here is derived from an EMBL/GenBank/DDBJ whole genome shotgun (WGS) entry which is preliminary data.</text>
</comment>
<feature type="domain" description="NmrA-like" evidence="1">
    <location>
        <begin position="2"/>
        <end position="262"/>
    </location>
</feature>
<protein>
    <submittedName>
        <fullName evidence="2">NAD(P)-dependent oxidoreductase</fullName>
    </submittedName>
</protein>
<dbReference type="InterPro" id="IPR008030">
    <property type="entry name" value="NmrA-like"/>
</dbReference>
<evidence type="ECO:0000313" key="3">
    <source>
        <dbReference type="Proteomes" id="UP000186143"/>
    </source>
</evidence>
<dbReference type="InterPro" id="IPR052718">
    <property type="entry name" value="NmrA-type_oxidoreductase"/>
</dbReference>
<evidence type="ECO:0000259" key="1">
    <source>
        <dbReference type="Pfam" id="PF05368"/>
    </source>
</evidence>
<dbReference type="SUPFAM" id="SSF51735">
    <property type="entry name" value="NAD(P)-binding Rossmann-fold domains"/>
    <property type="match status" value="1"/>
</dbReference>
<reference evidence="2 3" key="1">
    <citation type="submission" date="2016-09" db="EMBL/GenBank/DDBJ databases">
        <title>Rhizobium sp. nov., a novel species isolated from the rice rhizosphere.</title>
        <authorList>
            <person name="Zhao J."/>
            <person name="Zhang X."/>
        </authorList>
    </citation>
    <scope>NUCLEOTIDE SEQUENCE [LARGE SCALE GENOMIC DNA]</scope>
    <source>
        <strain evidence="2 3">MH17</strain>
    </source>
</reference>
<accession>A0A1Q9ALW8</accession>
<evidence type="ECO:0000313" key="2">
    <source>
        <dbReference type="EMBL" id="OLP56325.1"/>
    </source>
</evidence>
<dbReference type="Pfam" id="PF05368">
    <property type="entry name" value="NmrA"/>
    <property type="match status" value="1"/>
</dbReference>
<dbReference type="OrthoDB" id="7771794at2"/>
<dbReference type="STRING" id="1672749.BJF92_15680"/>
<dbReference type="PANTHER" id="PTHR47129">
    <property type="entry name" value="QUINONE OXIDOREDUCTASE 2"/>
    <property type="match status" value="1"/>
</dbReference>
<dbReference type="AlphaFoldDB" id="A0A1Q9ALW8"/>
<dbReference type="CDD" id="cd05269">
    <property type="entry name" value="TMR_SDR_a"/>
    <property type="match status" value="1"/>
</dbReference>
<sequence length="299" mass="31986">MSQKLLVTGASGHLGQLVLLHLIATLNVDPANIVATTRRPDGLSAFANKGVSVRFADFEDKASLGPAFEGIDRMLLISTDALDRPGRRLEQQLLAVRAAEEAGIGHVIYTSMPNADKASVMVAPDHARTEAAIEASSIPAWTILRMHWYFENLYMTLPAILHNAGQWFHAAGEGKLANLSRDDLALAAATVLAGHTEGKQVLTLSGEEALTTAEQADLVSRVLDRKITAISITERSLVEGMTKAGMPEHFARIFASFDVNTADGFAGTVTGDFRRITGVGPQSFSDWLANNKAALQALG</sequence>